<comment type="caution">
    <text evidence="1">The sequence shown here is derived from an EMBL/GenBank/DDBJ whole genome shotgun (WGS) entry which is preliminary data.</text>
</comment>
<dbReference type="EMBL" id="BMEL01000003">
    <property type="protein sequence ID" value="GGF24318.1"/>
    <property type="molecule type" value="Genomic_DNA"/>
</dbReference>
<dbReference type="AlphaFoldDB" id="A0A917B7G2"/>
<dbReference type="Proteomes" id="UP000660110">
    <property type="component" value="Unassembled WGS sequence"/>
</dbReference>
<protein>
    <submittedName>
        <fullName evidence="1">Uncharacterized protein</fullName>
    </submittedName>
</protein>
<organism evidence="1 2">
    <name type="scientific">Halobacillus andaensis</name>
    <dbReference type="NCBI Taxonomy" id="1176239"/>
    <lineage>
        <taxon>Bacteria</taxon>
        <taxon>Bacillati</taxon>
        <taxon>Bacillota</taxon>
        <taxon>Bacilli</taxon>
        <taxon>Bacillales</taxon>
        <taxon>Bacillaceae</taxon>
        <taxon>Halobacillus</taxon>
    </lineage>
</organism>
<evidence type="ECO:0000313" key="2">
    <source>
        <dbReference type="Proteomes" id="UP000660110"/>
    </source>
</evidence>
<gene>
    <name evidence="1" type="ORF">GCM10010954_23990</name>
</gene>
<reference evidence="1" key="1">
    <citation type="journal article" date="2014" name="Int. J. Syst. Evol. Microbiol.">
        <title>Complete genome sequence of Corynebacterium casei LMG S-19264T (=DSM 44701T), isolated from a smear-ripened cheese.</title>
        <authorList>
            <consortium name="US DOE Joint Genome Institute (JGI-PGF)"/>
            <person name="Walter F."/>
            <person name="Albersmeier A."/>
            <person name="Kalinowski J."/>
            <person name="Ruckert C."/>
        </authorList>
    </citation>
    <scope>NUCLEOTIDE SEQUENCE</scope>
    <source>
        <strain evidence="1">CGMCC 1.12153</strain>
    </source>
</reference>
<keyword evidence="2" id="KW-1185">Reference proteome</keyword>
<accession>A0A917B7G2</accession>
<evidence type="ECO:0000313" key="1">
    <source>
        <dbReference type="EMBL" id="GGF24318.1"/>
    </source>
</evidence>
<sequence length="390" mass="46266">MPRAVTSDHVLFNECIPIFRPKEIKMTENGNTTIGYLLLDFRLDEELDFEYFKIDPTYEVRLSGAYASFIAPVHLPKWFEWEHNTHLFTIALASVFSFATRRPVKAPRDGYISRRANLDESSLNELAIQFPVLTAGPGAHETSISKETLNRMYEKLKETFKMLYGIPYEFYENSMQSIRLVHLSHLNKRDDFGLAYYLLVSSMETIAKKAVKRKRFVIKHPKEDKWKEMAKTNKDIEDLLRLYKEERGKSQFLGKRVVEFIMKYCPPEQWLDLEHPRANMASYIEELTGRKEEWYLQKQWYEKYPQDFTEDEIRKILNDLYVHRSKFTHEGKNPPHQNPDSSNRFFDIQTLVTEKKDEYIIEDITLPNFQLVSFIANRTIQNYLKDKVNP</sequence>
<proteinExistence type="predicted"/>
<dbReference type="RefSeq" id="WP_188377761.1">
    <property type="nucleotide sequence ID" value="NZ_BMEL01000003.1"/>
</dbReference>
<reference evidence="1" key="2">
    <citation type="submission" date="2020-09" db="EMBL/GenBank/DDBJ databases">
        <authorList>
            <person name="Sun Q."/>
            <person name="Zhou Y."/>
        </authorList>
    </citation>
    <scope>NUCLEOTIDE SEQUENCE</scope>
    <source>
        <strain evidence="1">CGMCC 1.12153</strain>
    </source>
</reference>
<name>A0A917B7G2_HALAA</name>